<keyword evidence="3" id="KW-1185">Reference proteome</keyword>
<dbReference type="Proteomes" id="UP001152759">
    <property type="component" value="Chromosome 10"/>
</dbReference>
<sequence length="361" mass="39050">MRSNASAAASTHTEHGDTVAQRRQRGAVTDNNNTARPDNLHFHHEDDPVADDGSDAGAELRTTGGASPASAQDLQHADFVGRGADPEPGLQGRVPHRQVNRPEPLLPLRPRRQRRHPRTRRHPPAGVLPEPLRAGPPGPQLRPQRSVQRPDQQPVDAEPEPVQLDVGRGLAWAARESEAGAIRGHPQQPEPEPKRPGRPATPNSGPDQGRRPARDTRPPGTGVPTAASRGHLGTKASASNPGPERDPAGSPELGTKMRASTPWSGERSGRISRTRDQIEGFDSMVPAGFSELGTRARSNWISRGEGFDFMVPVGFPEPGTRTRASAPWSGERSNRIYRCRDQCTRARSSTQCSGKKSAWIC</sequence>
<gene>
    <name evidence="2" type="ORF">BEMITA_LOCUS2194</name>
</gene>
<proteinExistence type="predicted"/>
<reference evidence="2" key="1">
    <citation type="submission" date="2021-12" db="EMBL/GenBank/DDBJ databases">
        <authorList>
            <person name="King R."/>
        </authorList>
    </citation>
    <scope>NUCLEOTIDE SEQUENCE</scope>
</reference>
<organism evidence="2 3">
    <name type="scientific">Bemisia tabaci</name>
    <name type="common">Sweetpotato whitefly</name>
    <name type="synonym">Aleurodes tabaci</name>
    <dbReference type="NCBI Taxonomy" id="7038"/>
    <lineage>
        <taxon>Eukaryota</taxon>
        <taxon>Metazoa</taxon>
        <taxon>Ecdysozoa</taxon>
        <taxon>Arthropoda</taxon>
        <taxon>Hexapoda</taxon>
        <taxon>Insecta</taxon>
        <taxon>Pterygota</taxon>
        <taxon>Neoptera</taxon>
        <taxon>Paraneoptera</taxon>
        <taxon>Hemiptera</taxon>
        <taxon>Sternorrhyncha</taxon>
        <taxon>Aleyrodoidea</taxon>
        <taxon>Aleyrodidae</taxon>
        <taxon>Aleyrodinae</taxon>
        <taxon>Bemisia</taxon>
    </lineage>
</organism>
<evidence type="ECO:0000313" key="3">
    <source>
        <dbReference type="Proteomes" id="UP001152759"/>
    </source>
</evidence>
<dbReference type="AlphaFoldDB" id="A0A9P0A262"/>
<feature type="compositionally biased region" description="Basic and acidic residues" evidence="1">
    <location>
        <begin position="267"/>
        <end position="278"/>
    </location>
</feature>
<evidence type="ECO:0000256" key="1">
    <source>
        <dbReference type="SAM" id="MobiDB-lite"/>
    </source>
</evidence>
<dbReference type="EMBL" id="OU963871">
    <property type="protein sequence ID" value="CAH0382679.1"/>
    <property type="molecule type" value="Genomic_DNA"/>
</dbReference>
<feature type="compositionally biased region" description="Basic and acidic residues" evidence="1">
    <location>
        <begin position="38"/>
        <end position="47"/>
    </location>
</feature>
<feature type="region of interest" description="Disordered" evidence="1">
    <location>
        <begin position="1"/>
        <end position="279"/>
    </location>
</feature>
<feature type="compositionally biased region" description="Basic residues" evidence="1">
    <location>
        <begin position="109"/>
        <end position="123"/>
    </location>
</feature>
<feature type="compositionally biased region" description="Polar residues" evidence="1">
    <location>
        <begin position="1"/>
        <end position="11"/>
    </location>
</feature>
<name>A0A9P0A262_BEMTA</name>
<accession>A0A9P0A262</accession>
<protein>
    <submittedName>
        <fullName evidence="2">Uncharacterized protein</fullName>
    </submittedName>
</protein>
<feature type="compositionally biased region" description="Basic and acidic residues" evidence="1">
    <location>
        <begin position="208"/>
        <end position="217"/>
    </location>
</feature>
<evidence type="ECO:0000313" key="2">
    <source>
        <dbReference type="EMBL" id="CAH0382679.1"/>
    </source>
</evidence>